<dbReference type="InterPro" id="IPR051049">
    <property type="entry name" value="Dienelactone_hydrolase-like"/>
</dbReference>
<keyword evidence="3" id="KW-1185">Reference proteome</keyword>
<dbReference type="PANTHER" id="PTHR46623">
    <property type="entry name" value="CARBOXYMETHYLENEBUTENOLIDASE-RELATED"/>
    <property type="match status" value="1"/>
</dbReference>
<accession>A0A7I9YUV8</accession>
<dbReference type="SUPFAM" id="SSF53474">
    <property type="entry name" value="alpha/beta-Hydrolases"/>
    <property type="match status" value="1"/>
</dbReference>
<dbReference type="InterPro" id="IPR029058">
    <property type="entry name" value="AB_hydrolase_fold"/>
</dbReference>
<organism evidence="2 3">
    <name type="scientific">Mycobacterium bourgelatii</name>
    <dbReference type="NCBI Taxonomy" id="1273442"/>
    <lineage>
        <taxon>Bacteria</taxon>
        <taxon>Bacillati</taxon>
        <taxon>Actinomycetota</taxon>
        <taxon>Actinomycetes</taxon>
        <taxon>Mycobacteriales</taxon>
        <taxon>Mycobacteriaceae</taxon>
        <taxon>Mycobacterium</taxon>
    </lineage>
</organism>
<dbReference type="GO" id="GO:0016787">
    <property type="term" value="F:hydrolase activity"/>
    <property type="evidence" value="ECO:0007669"/>
    <property type="project" value="InterPro"/>
</dbReference>
<name>A0A7I9YUV8_MYCBU</name>
<dbReference type="Pfam" id="PF01738">
    <property type="entry name" value="DLH"/>
    <property type="match status" value="1"/>
</dbReference>
<protein>
    <submittedName>
        <fullName evidence="2">Carboxymethylenebutenolidase</fullName>
    </submittedName>
</protein>
<reference evidence="2 3" key="1">
    <citation type="journal article" date="2019" name="Emerg. Microbes Infect.">
        <title>Comprehensive subspecies identification of 175 nontuberculous mycobacteria species based on 7547 genomic profiles.</title>
        <authorList>
            <person name="Matsumoto Y."/>
            <person name="Kinjo T."/>
            <person name="Motooka D."/>
            <person name="Nabeya D."/>
            <person name="Jung N."/>
            <person name="Uechi K."/>
            <person name="Horii T."/>
            <person name="Iida T."/>
            <person name="Fujita J."/>
            <person name="Nakamura S."/>
        </authorList>
    </citation>
    <scope>NUCLEOTIDE SEQUENCE [LARGE SCALE GENOMIC DNA]</scope>
    <source>
        <strain evidence="2 3">JCM 30725</strain>
    </source>
</reference>
<dbReference type="InterPro" id="IPR002925">
    <property type="entry name" value="Dienelactn_hydro"/>
</dbReference>
<gene>
    <name evidence="2" type="ORF">MBOU_45220</name>
</gene>
<evidence type="ECO:0000313" key="3">
    <source>
        <dbReference type="Proteomes" id="UP000465360"/>
    </source>
</evidence>
<evidence type="ECO:0000259" key="1">
    <source>
        <dbReference type="Pfam" id="PF01738"/>
    </source>
</evidence>
<proteinExistence type="predicted"/>
<dbReference type="PANTHER" id="PTHR46623:SF6">
    <property type="entry name" value="ALPHA_BETA-HYDROLASES SUPERFAMILY PROTEIN"/>
    <property type="match status" value="1"/>
</dbReference>
<dbReference type="Proteomes" id="UP000465360">
    <property type="component" value="Unassembled WGS sequence"/>
</dbReference>
<evidence type="ECO:0000313" key="2">
    <source>
        <dbReference type="EMBL" id="GFG92480.1"/>
    </source>
</evidence>
<feature type="domain" description="Dienelactone hydrolase" evidence="1">
    <location>
        <begin position="43"/>
        <end position="267"/>
    </location>
</feature>
<dbReference type="AlphaFoldDB" id="A0A7I9YUV8"/>
<comment type="caution">
    <text evidence="2">The sequence shown here is derived from an EMBL/GenBank/DDBJ whole genome shotgun (WGS) entry which is preliminary data.</text>
</comment>
<dbReference type="EMBL" id="BLKZ01000001">
    <property type="protein sequence ID" value="GFG92480.1"/>
    <property type="molecule type" value="Genomic_DNA"/>
</dbReference>
<dbReference type="Gene3D" id="3.40.50.1820">
    <property type="entry name" value="alpha/beta hydrolase"/>
    <property type="match status" value="1"/>
</dbReference>
<sequence length="270" mass="28402">MPSPSLPADSTVLSGKLGPVNSFSADAIQAEAVTITGHGGDEIEAYRAMPLAEGSRGAIVWIHHMPGYDRETKEFVRRLAVSGYHTLAPNLYSREAPGAAPDDAAAASRAAGGVPDERLVGDVAGAVDHLRSLPGANGKFGVIGHCSGGRHAFLAACSLEFHAAVDCYGAFIVEDAPEGMPKTMKPILGLAANLSCPLLGLFGAEDRFPTPEGVATLDAELTRLGKPHEFHTYDGAGHAFFSVDRPSYRPEAAVDGWRRIEAFFATHLKG</sequence>